<gene>
    <name evidence="2" type="ORF">N7456_012764</name>
</gene>
<proteinExistence type="predicted"/>
<feature type="compositionally biased region" description="Polar residues" evidence="1">
    <location>
        <begin position="1"/>
        <end position="10"/>
    </location>
</feature>
<reference evidence="2" key="1">
    <citation type="submission" date="2022-11" db="EMBL/GenBank/DDBJ databases">
        <authorList>
            <person name="Petersen C."/>
        </authorList>
    </citation>
    <scope>NUCLEOTIDE SEQUENCE</scope>
    <source>
        <strain evidence="2">IBT 30069</strain>
    </source>
</reference>
<feature type="region of interest" description="Disordered" evidence="1">
    <location>
        <begin position="1"/>
        <end position="39"/>
    </location>
</feature>
<organism evidence="2 3">
    <name type="scientific">Penicillium angulare</name>
    <dbReference type="NCBI Taxonomy" id="116970"/>
    <lineage>
        <taxon>Eukaryota</taxon>
        <taxon>Fungi</taxon>
        <taxon>Dikarya</taxon>
        <taxon>Ascomycota</taxon>
        <taxon>Pezizomycotina</taxon>
        <taxon>Eurotiomycetes</taxon>
        <taxon>Eurotiomycetidae</taxon>
        <taxon>Eurotiales</taxon>
        <taxon>Aspergillaceae</taxon>
        <taxon>Penicillium</taxon>
    </lineage>
</organism>
<accession>A0A9W9EK67</accession>
<name>A0A9W9EK67_9EURO</name>
<comment type="caution">
    <text evidence="2">The sequence shown here is derived from an EMBL/GenBank/DDBJ whole genome shotgun (WGS) entry which is preliminary data.</text>
</comment>
<dbReference type="Proteomes" id="UP001149165">
    <property type="component" value="Unassembled WGS sequence"/>
</dbReference>
<evidence type="ECO:0000313" key="2">
    <source>
        <dbReference type="EMBL" id="KAJ5083337.1"/>
    </source>
</evidence>
<sequence>MPPKITSTVPQKRHPAPDNDFADTIQKKQAPVSKDTPNLPESISTIISVKSPEHCDKDWLSIPEDIRNAVQIQDYFELPRLGALCEDLLSKILDRALNGFDPEPYIRQINLHGGAKEATHILLSHINPAIIQLQGRKVTRKLLDEVQKSQSSSSDQADSSRYMDFVTDDRNDEYFRPYVGQSFEPQKRIRQSHKRDIQENSHFSLHHFILWIGNGHRTAHFIRLWSLPRFNTDEKNNQWIKAKMNLLEALFRKAFQAHHGFMELPLDKDSRFDKVRSFGLNVMTPLAQSQPDLTSNTNRRTFTDLPGGSPDIQISYWSKVFRGDQAKSEAIAAEAKAKLRNQEVMMDIWDVLQTALHDEDLFLSLKNSMKTTVENTYTCPDLAEYPSFLGSFSAKIAFVIDANPYQNASSMDETQGKNKFPWALDQCGFGAQNSLLWTIESDQSQEFASKDFVPTKGNMAYRDRLLNYSNARVILVHGRRAEKVMDMSDPYILKLRGSEHNIHIVQSTGEISRRLLINCPRLPNQCWQKRDATNSQISEIFRWTSFALSMSGVWCYAMETSCVVKKIIRWAKMEKNGQRFEAHMQEDIELWLARKGISRAIFSEICALCGSFTRALLAILLSLSSKSPKRRGPRKDIRCPSLTPKSANHLSFGPEFGQVRDMITAISQQRTHDVAKEFSERGFNDLSTPEDYQTASIMQLGDILKPKGVNRLEPLGDITTTLLENSDSKYHDRNSESDLDLDIATLNQICKDSIPALLSSDYHRRECPPVQNWLKERDRFRDKEYFYQVDPNQHQVQTHVSYCTIAFSKFEDIGNGGIYVKIEIEMDKNEHPSYYALSASEDDPARKLAFRLRWTLLSGEEMQRYHRVPGMPSVFKANSFHDRLVHGLSLEQIAQKPRRWLITGPNSPHGLARFKAGGYTDGTPGIQDLNPSEGDLWPLFSLKGPSISTGDEK</sequence>
<protein>
    <submittedName>
        <fullName evidence="2">Uncharacterized protein</fullName>
    </submittedName>
</protein>
<evidence type="ECO:0000256" key="1">
    <source>
        <dbReference type="SAM" id="MobiDB-lite"/>
    </source>
</evidence>
<dbReference type="EMBL" id="JAPQKH010000008">
    <property type="protein sequence ID" value="KAJ5083337.1"/>
    <property type="molecule type" value="Genomic_DNA"/>
</dbReference>
<keyword evidence="3" id="KW-1185">Reference proteome</keyword>
<dbReference type="OrthoDB" id="4366281at2759"/>
<evidence type="ECO:0000313" key="3">
    <source>
        <dbReference type="Proteomes" id="UP001149165"/>
    </source>
</evidence>
<dbReference type="AlphaFoldDB" id="A0A9W9EK67"/>
<reference evidence="2" key="2">
    <citation type="journal article" date="2023" name="IMA Fungus">
        <title>Comparative genomic study of the Penicillium genus elucidates a diverse pangenome and 15 lateral gene transfer events.</title>
        <authorList>
            <person name="Petersen C."/>
            <person name="Sorensen T."/>
            <person name="Nielsen M.R."/>
            <person name="Sondergaard T.E."/>
            <person name="Sorensen J.L."/>
            <person name="Fitzpatrick D.A."/>
            <person name="Frisvad J.C."/>
            <person name="Nielsen K.L."/>
        </authorList>
    </citation>
    <scope>NUCLEOTIDE SEQUENCE</scope>
    <source>
        <strain evidence="2">IBT 30069</strain>
    </source>
</reference>